<sequence>MSSVKHLVASIVHFLNDQMQNGGLTSDAVESLEVAIQCLESAYSVSGADDSLRPTTPLLDIFRDYTATLDDVTELPPEATPENKAEAERLKAEGNTLTREERHQEALASYTKAIALDGRNAIYYCNRAAVHSKLNNFQQAIADAKQALKIDSSYSKAYARLGLAHASLGQHEEARNAYAKALEMEPDNESYRNNLQLAQEKLTGAGASPFLMGGEPNLANLGPIGSMLGNSNLMAMASQVLSDPNMQNVLSNIVSGTPPGSTGAMDALLRAGQQLAEHMQSANPELVEQLRRQLDTQNQNNGAPGEEPPAPPSL</sequence>
<dbReference type="EMBL" id="JAHWGI010001430">
    <property type="protein sequence ID" value="KAK3931778.1"/>
    <property type="molecule type" value="Genomic_DNA"/>
</dbReference>
<dbReference type="GO" id="GO:0072380">
    <property type="term" value="C:TRC complex"/>
    <property type="evidence" value="ECO:0007669"/>
    <property type="project" value="TreeGrafter"/>
</dbReference>
<dbReference type="AlphaFoldDB" id="A0AAE1I233"/>
<protein>
    <submittedName>
        <fullName evidence="7">Small glutamine-rich tetratricopeptide repeat-containing protein alpha</fullName>
    </submittedName>
</protein>
<dbReference type="Gene3D" id="1.25.40.10">
    <property type="entry name" value="Tetratricopeptide repeat domain"/>
    <property type="match status" value="1"/>
</dbReference>
<dbReference type="SUPFAM" id="SSF48452">
    <property type="entry name" value="TPR-like"/>
    <property type="match status" value="1"/>
</dbReference>
<evidence type="ECO:0000256" key="3">
    <source>
        <dbReference type="ARBA" id="ARBA00022803"/>
    </source>
</evidence>
<dbReference type="Gene3D" id="1.20.5.420">
    <property type="entry name" value="Immunoglobulin FC, subunit C"/>
    <property type="match status" value="1"/>
</dbReference>
<keyword evidence="2" id="KW-0677">Repeat</keyword>
<dbReference type="Pfam" id="PF16546">
    <property type="entry name" value="SGTA_dimer"/>
    <property type="match status" value="1"/>
</dbReference>
<feature type="region of interest" description="Disordered" evidence="5">
    <location>
        <begin position="291"/>
        <end position="314"/>
    </location>
</feature>
<proteinExistence type="inferred from homology"/>
<gene>
    <name evidence="7" type="ORF">KUF71_008997</name>
</gene>
<evidence type="ECO:0000313" key="7">
    <source>
        <dbReference type="EMBL" id="KAK3931778.1"/>
    </source>
</evidence>
<dbReference type="InterPro" id="IPR032374">
    <property type="entry name" value="SGTA_dimer"/>
</dbReference>
<dbReference type="InterPro" id="IPR011990">
    <property type="entry name" value="TPR-like_helical_dom_sf"/>
</dbReference>
<evidence type="ECO:0000256" key="2">
    <source>
        <dbReference type="ARBA" id="ARBA00022737"/>
    </source>
</evidence>
<evidence type="ECO:0000259" key="6">
    <source>
        <dbReference type="Pfam" id="PF16546"/>
    </source>
</evidence>
<evidence type="ECO:0000256" key="4">
    <source>
        <dbReference type="PROSITE-ProRule" id="PRU00339"/>
    </source>
</evidence>
<evidence type="ECO:0000256" key="1">
    <source>
        <dbReference type="ARBA" id="ARBA00008175"/>
    </source>
</evidence>
<dbReference type="PANTHER" id="PTHR45831">
    <property type="entry name" value="LD24721P"/>
    <property type="match status" value="1"/>
</dbReference>
<dbReference type="Pfam" id="PF00515">
    <property type="entry name" value="TPR_1"/>
    <property type="match status" value="2"/>
</dbReference>
<dbReference type="InterPro" id="IPR019734">
    <property type="entry name" value="TPR_rpt"/>
</dbReference>
<reference evidence="7" key="2">
    <citation type="journal article" date="2023" name="BMC Genomics">
        <title>Pest status, molecular evolution, and epigenetic factors derived from the genome assembly of Frankliniella fusca, a thysanopteran phytovirus vector.</title>
        <authorList>
            <person name="Catto M.A."/>
            <person name="Labadie P.E."/>
            <person name="Jacobson A.L."/>
            <person name="Kennedy G.G."/>
            <person name="Srinivasan R."/>
            <person name="Hunt B.G."/>
        </authorList>
    </citation>
    <scope>NUCLEOTIDE SEQUENCE</scope>
    <source>
        <strain evidence="7">PL_HMW_Pooled</strain>
    </source>
</reference>
<feature type="domain" description="SGTA homodimerisation" evidence="6">
    <location>
        <begin position="5"/>
        <end position="62"/>
    </location>
</feature>
<dbReference type="GO" id="GO:0060090">
    <property type="term" value="F:molecular adaptor activity"/>
    <property type="evidence" value="ECO:0007669"/>
    <property type="project" value="TreeGrafter"/>
</dbReference>
<name>A0AAE1I233_9NEOP</name>
<comment type="similarity">
    <text evidence="1">Belongs to the SGT family.</text>
</comment>
<evidence type="ECO:0000256" key="5">
    <source>
        <dbReference type="SAM" id="MobiDB-lite"/>
    </source>
</evidence>
<accession>A0AAE1I233</accession>
<dbReference type="InterPro" id="IPR047150">
    <property type="entry name" value="SGT"/>
</dbReference>
<organism evidence="7 8">
    <name type="scientific">Frankliniella fusca</name>
    <dbReference type="NCBI Taxonomy" id="407009"/>
    <lineage>
        <taxon>Eukaryota</taxon>
        <taxon>Metazoa</taxon>
        <taxon>Ecdysozoa</taxon>
        <taxon>Arthropoda</taxon>
        <taxon>Hexapoda</taxon>
        <taxon>Insecta</taxon>
        <taxon>Pterygota</taxon>
        <taxon>Neoptera</taxon>
        <taxon>Paraneoptera</taxon>
        <taxon>Thysanoptera</taxon>
        <taxon>Terebrantia</taxon>
        <taxon>Thripoidea</taxon>
        <taxon>Thripidae</taxon>
        <taxon>Frankliniella</taxon>
    </lineage>
</organism>
<dbReference type="PROSITE" id="PS50005">
    <property type="entry name" value="TPR"/>
    <property type="match status" value="2"/>
</dbReference>
<feature type="repeat" description="TPR" evidence="4">
    <location>
        <begin position="155"/>
        <end position="188"/>
    </location>
</feature>
<feature type="repeat" description="TPR" evidence="4">
    <location>
        <begin position="87"/>
        <end position="120"/>
    </location>
</feature>
<dbReference type="Proteomes" id="UP001219518">
    <property type="component" value="Unassembled WGS sequence"/>
</dbReference>
<keyword evidence="8" id="KW-1185">Reference proteome</keyword>
<dbReference type="SMART" id="SM00028">
    <property type="entry name" value="TPR"/>
    <property type="match status" value="3"/>
</dbReference>
<comment type="caution">
    <text evidence="7">The sequence shown here is derived from an EMBL/GenBank/DDBJ whole genome shotgun (WGS) entry which is preliminary data.</text>
</comment>
<dbReference type="PROSITE" id="PS50293">
    <property type="entry name" value="TPR_REGION"/>
    <property type="match status" value="1"/>
</dbReference>
<dbReference type="GO" id="GO:0006620">
    <property type="term" value="P:post-translational protein targeting to endoplasmic reticulum membrane"/>
    <property type="evidence" value="ECO:0007669"/>
    <property type="project" value="TreeGrafter"/>
</dbReference>
<dbReference type="GO" id="GO:0016020">
    <property type="term" value="C:membrane"/>
    <property type="evidence" value="ECO:0007669"/>
    <property type="project" value="TreeGrafter"/>
</dbReference>
<reference evidence="7" key="1">
    <citation type="submission" date="2021-07" db="EMBL/GenBank/DDBJ databases">
        <authorList>
            <person name="Catto M.A."/>
            <person name="Jacobson A."/>
            <person name="Kennedy G."/>
            <person name="Labadie P."/>
            <person name="Hunt B.G."/>
            <person name="Srinivasan R."/>
        </authorList>
    </citation>
    <scope>NUCLEOTIDE SEQUENCE</scope>
    <source>
        <strain evidence="7">PL_HMW_Pooled</strain>
        <tissue evidence="7">Head</tissue>
    </source>
</reference>
<keyword evidence="3 4" id="KW-0802">TPR repeat</keyword>
<evidence type="ECO:0000313" key="8">
    <source>
        <dbReference type="Proteomes" id="UP001219518"/>
    </source>
</evidence>
<dbReference type="PANTHER" id="PTHR45831:SF2">
    <property type="entry name" value="LD24721P"/>
    <property type="match status" value="1"/>
</dbReference>